<sequence>MYEASWIAAAKAKHTARKSHNQQTHTVTVQALSTWLSAHLLRTHRLDRPPSEALHHPPTASTSKASNPPTDPFLPCKLTAKIVKTGASLPSPTGFTPPANSSTSSDALTPIRTRIPTLEPCIGSEGLICPYCNRTFPPASALPVTCVSIAQGLVGWCREHQHKD</sequence>
<keyword evidence="3" id="KW-1185">Reference proteome</keyword>
<proteinExistence type="predicted"/>
<reference evidence="2 3" key="1">
    <citation type="submission" date="2018-11" db="EMBL/GenBank/DDBJ databases">
        <authorList>
            <consortium name="Pathogen Informatics"/>
        </authorList>
    </citation>
    <scope>NUCLEOTIDE SEQUENCE [LARGE SCALE GENOMIC DNA]</scope>
</reference>
<dbReference type="Proteomes" id="UP000281553">
    <property type="component" value="Unassembled WGS sequence"/>
</dbReference>
<dbReference type="EMBL" id="UYRU01092952">
    <property type="protein sequence ID" value="VDN38368.1"/>
    <property type="molecule type" value="Genomic_DNA"/>
</dbReference>
<name>A0A3P7NRF4_DIBLA</name>
<organism evidence="2 3">
    <name type="scientific">Dibothriocephalus latus</name>
    <name type="common">Fish tapeworm</name>
    <name type="synonym">Diphyllobothrium latum</name>
    <dbReference type="NCBI Taxonomy" id="60516"/>
    <lineage>
        <taxon>Eukaryota</taxon>
        <taxon>Metazoa</taxon>
        <taxon>Spiralia</taxon>
        <taxon>Lophotrochozoa</taxon>
        <taxon>Platyhelminthes</taxon>
        <taxon>Cestoda</taxon>
        <taxon>Eucestoda</taxon>
        <taxon>Diphyllobothriidea</taxon>
        <taxon>Diphyllobothriidae</taxon>
        <taxon>Dibothriocephalus</taxon>
    </lineage>
</organism>
<evidence type="ECO:0000313" key="3">
    <source>
        <dbReference type="Proteomes" id="UP000281553"/>
    </source>
</evidence>
<gene>
    <name evidence="2" type="ORF">DILT_LOCUS17582</name>
</gene>
<feature type="compositionally biased region" description="Polar residues" evidence="1">
    <location>
        <begin position="59"/>
        <end position="68"/>
    </location>
</feature>
<dbReference type="AlphaFoldDB" id="A0A3P7NRF4"/>
<protein>
    <submittedName>
        <fullName evidence="2">Uncharacterized protein</fullName>
    </submittedName>
</protein>
<feature type="region of interest" description="Disordered" evidence="1">
    <location>
        <begin position="89"/>
        <end position="108"/>
    </location>
</feature>
<feature type="region of interest" description="Disordered" evidence="1">
    <location>
        <begin position="48"/>
        <end position="70"/>
    </location>
</feature>
<evidence type="ECO:0000313" key="2">
    <source>
        <dbReference type="EMBL" id="VDN38368.1"/>
    </source>
</evidence>
<feature type="compositionally biased region" description="Polar residues" evidence="1">
    <location>
        <begin position="89"/>
        <end position="107"/>
    </location>
</feature>
<evidence type="ECO:0000256" key="1">
    <source>
        <dbReference type="SAM" id="MobiDB-lite"/>
    </source>
</evidence>
<accession>A0A3P7NRF4</accession>